<evidence type="ECO:0000313" key="12">
    <source>
        <dbReference type="Proteomes" id="UP000261620"/>
    </source>
</evidence>
<dbReference type="GO" id="GO:1990138">
    <property type="term" value="P:neuron projection extension"/>
    <property type="evidence" value="ECO:0007669"/>
    <property type="project" value="TreeGrafter"/>
</dbReference>
<dbReference type="GO" id="GO:0098552">
    <property type="term" value="C:side of membrane"/>
    <property type="evidence" value="ECO:0007669"/>
    <property type="project" value="UniProtKB-KW"/>
</dbReference>
<evidence type="ECO:0000256" key="4">
    <source>
        <dbReference type="ARBA" id="ARBA00022622"/>
    </source>
</evidence>
<evidence type="ECO:0000313" key="11">
    <source>
        <dbReference type="Ensembl" id="ENSMMOP00000025334.1"/>
    </source>
</evidence>
<keyword evidence="8" id="KW-0449">Lipoprotein</keyword>
<dbReference type="GO" id="GO:0005886">
    <property type="term" value="C:plasma membrane"/>
    <property type="evidence" value="ECO:0007669"/>
    <property type="project" value="UniProtKB-SubCell"/>
</dbReference>
<proteinExistence type="inferred from homology"/>
<accession>A0A3Q3XGQ8</accession>
<reference evidence="11" key="1">
    <citation type="submission" date="2025-08" db="UniProtKB">
        <authorList>
            <consortium name="Ensembl"/>
        </authorList>
    </citation>
    <scope>IDENTIFICATION</scope>
</reference>
<feature type="signal peptide" evidence="10">
    <location>
        <begin position="1"/>
        <end position="27"/>
    </location>
</feature>
<comment type="subcellular location">
    <subcellularLocation>
        <location evidence="1">Cell membrane</location>
        <topology evidence="1">Lipid-anchor</topology>
        <topology evidence="1">GPI-anchor</topology>
    </subcellularLocation>
</comment>
<name>A0A3Q3XGQ8_MOLML</name>
<organism evidence="11 12">
    <name type="scientific">Mola mola</name>
    <name type="common">Ocean sunfish</name>
    <name type="synonym">Tetraodon mola</name>
    <dbReference type="NCBI Taxonomy" id="94237"/>
    <lineage>
        <taxon>Eukaryota</taxon>
        <taxon>Metazoa</taxon>
        <taxon>Chordata</taxon>
        <taxon>Craniata</taxon>
        <taxon>Vertebrata</taxon>
        <taxon>Euteleostomi</taxon>
        <taxon>Actinopterygii</taxon>
        <taxon>Neopterygii</taxon>
        <taxon>Teleostei</taxon>
        <taxon>Neoteleostei</taxon>
        <taxon>Acanthomorphata</taxon>
        <taxon>Eupercaria</taxon>
        <taxon>Tetraodontiformes</taxon>
        <taxon>Molidae</taxon>
        <taxon>Mola</taxon>
    </lineage>
</organism>
<reference evidence="11" key="2">
    <citation type="submission" date="2025-09" db="UniProtKB">
        <authorList>
            <consortium name="Ensembl"/>
        </authorList>
    </citation>
    <scope>IDENTIFICATION</scope>
</reference>
<comment type="similarity">
    <text evidence="2">Belongs to the neuritin family.</text>
</comment>
<keyword evidence="6 9" id="KW-0472">Membrane</keyword>
<dbReference type="AlphaFoldDB" id="A0A3Q3XGQ8"/>
<protein>
    <recommendedName>
        <fullName evidence="13">Neuritin 1b</fullName>
    </recommendedName>
</protein>
<dbReference type="PANTHER" id="PTHR15902">
    <property type="entry name" value="NEURITIN-RELATED"/>
    <property type="match status" value="1"/>
</dbReference>
<keyword evidence="3" id="KW-1003">Cell membrane</keyword>
<feature type="chain" id="PRO_5018753042" description="Neuritin 1b" evidence="10">
    <location>
        <begin position="28"/>
        <end position="143"/>
    </location>
</feature>
<dbReference type="Pfam" id="PF15056">
    <property type="entry name" value="NRN1"/>
    <property type="match status" value="1"/>
</dbReference>
<evidence type="ECO:0000256" key="2">
    <source>
        <dbReference type="ARBA" id="ARBA00008377"/>
    </source>
</evidence>
<evidence type="ECO:0000256" key="5">
    <source>
        <dbReference type="ARBA" id="ARBA00022729"/>
    </source>
</evidence>
<sequence>FSCLMAEINNVLLFLLLLLSGGKVCESVFRGFSDCLLQLGDNMAAYPADLDDHQNLHTICSYWDNFHSCATTALADCQEGATELWEKLKKESRSLDFRGSLFELRFKNSVIILSASLLVLVSCFFVFRRCRFGFRRSFVSLTC</sequence>
<dbReference type="PANTHER" id="PTHR15902:SF1">
    <property type="entry name" value="NEURITIN"/>
    <property type="match status" value="1"/>
</dbReference>
<keyword evidence="4" id="KW-0336">GPI-anchor</keyword>
<evidence type="ECO:0000256" key="3">
    <source>
        <dbReference type="ARBA" id="ARBA00022475"/>
    </source>
</evidence>
<keyword evidence="7" id="KW-0325">Glycoprotein</keyword>
<feature type="transmembrane region" description="Helical" evidence="9">
    <location>
        <begin position="109"/>
        <end position="127"/>
    </location>
</feature>
<keyword evidence="9" id="KW-1133">Transmembrane helix</keyword>
<keyword evidence="9" id="KW-0812">Transmembrane</keyword>
<keyword evidence="12" id="KW-1185">Reference proteome</keyword>
<dbReference type="Ensembl" id="ENSMMOT00000025760.1">
    <property type="protein sequence ID" value="ENSMMOP00000025334.1"/>
    <property type="gene ID" value="ENSMMOG00000019233.1"/>
</dbReference>
<keyword evidence="5 10" id="KW-0732">Signal</keyword>
<dbReference type="Proteomes" id="UP000261620">
    <property type="component" value="Unplaced"/>
</dbReference>
<evidence type="ECO:0000256" key="10">
    <source>
        <dbReference type="SAM" id="SignalP"/>
    </source>
</evidence>
<dbReference type="InterPro" id="IPR026144">
    <property type="entry name" value="Neuritin_fam"/>
</dbReference>
<evidence type="ECO:0000256" key="9">
    <source>
        <dbReference type="SAM" id="Phobius"/>
    </source>
</evidence>
<evidence type="ECO:0000256" key="8">
    <source>
        <dbReference type="ARBA" id="ARBA00023288"/>
    </source>
</evidence>
<evidence type="ECO:0000256" key="6">
    <source>
        <dbReference type="ARBA" id="ARBA00023136"/>
    </source>
</evidence>
<evidence type="ECO:0008006" key="13">
    <source>
        <dbReference type="Google" id="ProtNLM"/>
    </source>
</evidence>
<evidence type="ECO:0000256" key="7">
    <source>
        <dbReference type="ARBA" id="ARBA00023180"/>
    </source>
</evidence>
<evidence type="ECO:0000256" key="1">
    <source>
        <dbReference type="ARBA" id="ARBA00004609"/>
    </source>
</evidence>